<name>A0ABC8LMP6_ERUVS</name>
<dbReference type="PANTHER" id="PTHR31995:SF8">
    <property type="entry name" value="TRANSCRIPTION FACTOR IIS FAMILY PROTEIN"/>
    <property type="match status" value="1"/>
</dbReference>
<evidence type="ECO:0000313" key="2">
    <source>
        <dbReference type="Proteomes" id="UP001642260"/>
    </source>
</evidence>
<organism evidence="1 2">
    <name type="scientific">Eruca vesicaria subsp. sativa</name>
    <name type="common">Garden rocket</name>
    <name type="synonym">Eruca sativa</name>
    <dbReference type="NCBI Taxonomy" id="29727"/>
    <lineage>
        <taxon>Eukaryota</taxon>
        <taxon>Viridiplantae</taxon>
        <taxon>Streptophyta</taxon>
        <taxon>Embryophyta</taxon>
        <taxon>Tracheophyta</taxon>
        <taxon>Spermatophyta</taxon>
        <taxon>Magnoliopsida</taxon>
        <taxon>eudicotyledons</taxon>
        <taxon>Gunneridae</taxon>
        <taxon>Pentapetalae</taxon>
        <taxon>rosids</taxon>
        <taxon>malvids</taxon>
        <taxon>Brassicales</taxon>
        <taxon>Brassicaceae</taxon>
        <taxon>Brassiceae</taxon>
        <taxon>Eruca</taxon>
    </lineage>
</organism>
<sequence length="89" mass="10524">MKINSVTPKPNEPRKMTERLQGLTKYKDRVICNAATTLLQLWRQRIREQERERLSTIDMILDKPRKANHQIHGGQGFTIELTKTRKLVR</sequence>
<keyword evidence="2" id="KW-1185">Reference proteome</keyword>
<comment type="caution">
    <text evidence="1">The sequence shown here is derived from an EMBL/GenBank/DDBJ whole genome shotgun (WGS) entry which is preliminary data.</text>
</comment>
<reference evidence="1 2" key="1">
    <citation type="submission" date="2022-03" db="EMBL/GenBank/DDBJ databases">
        <authorList>
            <person name="Macdonald S."/>
            <person name="Ahmed S."/>
            <person name="Newling K."/>
        </authorList>
    </citation>
    <scope>NUCLEOTIDE SEQUENCE [LARGE SCALE GENOMIC DNA]</scope>
</reference>
<dbReference type="Proteomes" id="UP001642260">
    <property type="component" value="Unassembled WGS sequence"/>
</dbReference>
<accession>A0ABC8LMP6</accession>
<dbReference type="EMBL" id="CAKOAT010642932">
    <property type="protein sequence ID" value="CAH8385021.1"/>
    <property type="molecule type" value="Genomic_DNA"/>
</dbReference>
<gene>
    <name evidence="1" type="ORF">ERUC_LOCUS37504</name>
</gene>
<dbReference type="AlphaFoldDB" id="A0ABC8LMP6"/>
<evidence type="ECO:0000313" key="1">
    <source>
        <dbReference type="EMBL" id="CAH8385021.1"/>
    </source>
</evidence>
<protein>
    <recommendedName>
        <fullName evidence="3">TFIIS N-terminal domain-containing protein</fullName>
    </recommendedName>
</protein>
<proteinExistence type="predicted"/>
<dbReference type="PANTHER" id="PTHR31995">
    <property type="entry name" value="TRANSCRIPTION FACTOR IIS FAMILY PROTEIN-RELATED"/>
    <property type="match status" value="1"/>
</dbReference>
<evidence type="ECO:0008006" key="3">
    <source>
        <dbReference type="Google" id="ProtNLM"/>
    </source>
</evidence>